<name>A0A1Y3PQI7_9BACI</name>
<dbReference type="PANTHER" id="PTHR46558:SF4">
    <property type="entry name" value="DNA-BIDING PHAGE PROTEIN"/>
    <property type="match status" value="1"/>
</dbReference>
<protein>
    <submittedName>
        <fullName evidence="3">Transcriptional regulator</fullName>
    </submittedName>
</protein>
<dbReference type="InterPro" id="IPR010982">
    <property type="entry name" value="Lambda_DNA-bd_dom_sf"/>
</dbReference>
<evidence type="ECO:0000313" key="4">
    <source>
        <dbReference type="Proteomes" id="UP000196475"/>
    </source>
</evidence>
<dbReference type="EMBL" id="LZRT01000036">
    <property type="protein sequence ID" value="OUM89632.1"/>
    <property type="molecule type" value="Genomic_DNA"/>
</dbReference>
<organism evidence="3 4">
    <name type="scientific">Bacillus thermozeamaize</name>
    <dbReference type="NCBI Taxonomy" id="230954"/>
    <lineage>
        <taxon>Bacteria</taxon>
        <taxon>Bacillati</taxon>
        <taxon>Bacillota</taxon>
        <taxon>Bacilli</taxon>
        <taxon>Bacillales</taxon>
        <taxon>Bacillaceae</taxon>
        <taxon>Bacillus</taxon>
    </lineage>
</organism>
<dbReference type="Pfam" id="PF01381">
    <property type="entry name" value="HTH_3"/>
    <property type="match status" value="1"/>
</dbReference>
<dbReference type="Gene3D" id="1.10.260.40">
    <property type="entry name" value="lambda repressor-like DNA-binding domains"/>
    <property type="match status" value="1"/>
</dbReference>
<dbReference type="InterPro" id="IPR001387">
    <property type="entry name" value="Cro/C1-type_HTH"/>
</dbReference>
<dbReference type="SUPFAM" id="SSF47413">
    <property type="entry name" value="lambda repressor-like DNA-binding domains"/>
    <property type="match status" value="1"/>
</dbReference>
<sequence>MQLNYKKLRELRLKKGLTQEDVARAIGYESNIGYHYIETGKRRITADRLARLAELFGVGIEDLFTKEEAVQCHTNNRS</sequence>
<accession>A0A1Y3PQI7</accession>
<gene>
    <name evidence="3" type="ORF">BAA01_02340</name>
</gene>
<dbReference type="PANTHER" id="PTHR46558">
    <property type="entry name" value="TRACRIPTIONAL REGULATORY PROTEIN-RELATED-RELATED"/>
    <property type="match status" value="1"/>
</dbReference>
<dbReference type="GO" id="GO:0003677">
    <property type="term" value="F:DNA binding"/>
    <property type="evidence" value="ECO:0007669"/>
    <property type="project" value="UniProtKB-KW"/>
</dbReference>
<comment type="caution">
    <text evidence="3">The sequence shown here is derived from an EMBL/GenBank/DDBJ whole genome shotgun (WGS) entry which is preliminary data.</text>
</comment>
<reference evidence="4" key="1">
    <citation type="submission" date="2016-06" db="EMBL/GenBank/DDBJ databases">
        <authorList>
            <person name="Nascimento L."/>
            <person name="Pereira R.V."/>
            <person name="Martins L.F."/>
            <person name="Quaggio R.B."/>
            <person name="Silva A.M."/>
            <person name="Setubal J.C."/>
        </authorList>
    </citation>
    <scope>NUCLEOTIDE SEQUENCE [LARGE SCALE GENOMIC DNA]</scope>
</reference>
<dbReference type="SMART" id="SM00530">
    <property type="entry name" value="HTH_XRE"/>
    <property type="match status" value="1"/>
</dbReference>
<keyword evidence="1" id="KW-0238">DNA-binding</keyword>
<feature type="domain" description="HTH cro/C1-type" evidence="2">
    <location>
        <begin position="8"/>
        <end position="63"/>
    </location>
</feature>
<dbReference type="AlphaFoldDB" id="A0A1Y3PQI7"/>
<dbReference type="Proteomes" id="UP000196475">
    <property type="component" value="Unassembled WGS sequence"/>
</dbReference>
<dbReference type="CDD" id="cd00093">
    <property type="entry name" value="HTH_XRE"/>
    <property type="match status" value="1"/>
</dbReference>
<evidence type="ECO:0000259" key="2">
    <source>
        <dbReference type="PROSITE" id="PS50943"/>
    </source>
</evidence>
<evidence type="ECO:0000256" key="1">
    <source>
        <dbReference type="ARBA" id="ARBA00023125"/>
    </source>
</evidence>
<dbReference type="PROSITE" id="PS50943">
    <property type="entry name" value="HTH_CROC1"/>
    <property type="match status" value="1"/>
</dbReference>
<proteinExistence type="predicted"/>
<evidence type="ECO:0000313" key="3">
    <source>
        <dbReference type="EMBL" id="OUM89632.1"/>
    </source>
</evidence>